<keyword evidence="1" id="KW-0249">Electron transport</keyword>
<evidence type="ECO:0000256" key="3">
    <source>
        <dbReference type="ARBA" id="ARBA00023284"/>
    </source>
</evidence>
<dbReference type="EMBL" id="JBEAFC010000009">
    <property type="protein sequence ID" value="KAL1542418.1"/>
    <property type="molecule type" value="Genomic_DNA"/>
</dbReference>
<organism evidence="5 6">
    <name type="scientific">Salvia divinorum</name>
    <name type="common">Maria pastora</name>
    <name type="synonym">Diviner's sage</name>
    <dbReference type="NCBI Taxonomy" id="28513"/>
    <lineage>
        <taxon>Eukaryota</taxon>
        <taxon>Viridiplantae</taxon>
        <taxon>Streptophyta</taxon>
        <taxon>Embryophyta</taxon>
        <taxon>Tracheophyta</taxon>
        <taxon>Spermatophyta</taxon>
        <taxon>Magnoliopsida</taxon>
        <taxon>eudicotyledons</taxon>
        <taxon>Gunneridae</taxon>
        <taxon>Pentapetalae</taxon>
        <taxon>asterids</taxon>
        <taxon>lamiids</taxon>
        <taxon>Lamiales</taxon>
        <taxon>Lamiaceae</taxon>
        <taxon>Nepetoideae</taxon>
        <taxon>Mentheae</taxon>
        <taxon>Salviinae</taxon>
        <taxon>Salvia</taxon>
        <taxon>Salvia subgen. Calosphace</taxon>
    </lineage>
</organism>
<dbReference type="Proteomes" id="UP001567538">
    <property type="component" value="Unassembled WGS sequence"/>
</dbReference>
<dbReference type="CDD" id="cd02947">
    <property type="entry name" value="TRX_family"/>
    <property type="match status" value="1"/>
</dbReference>
<feature type="domain" description="Thioredoxin" evidence="4">
    <location>
        <begin position="63"/>
        <end position="189"/>
    </location>
</feature>
<dbReference type="AlphaFoldDB" id="A0ABD1GH94"/>
<dbReference type="FunFam" id="3.40.30.10:FF:000245">
    <property type="entry name" value="Thioredoxin"/>
    <property type="match status" value="1"/>
</dbReference>
<evidence type="ECO:0000256" key="1">
    <source>
        <dbReference type="ARBA" id="ARBA00022982"/>
    </source>
</evidence>
<dbReference type="PANTHER" id="PTHR47192">
    <property type="entry name" value="THIOREDOXIN-LIKE 3-2, CHLOROPLASTIC"/>
    <property type="match status" value="1"/>
</dbReference>
<dbReference type="PROSITE" id="PS51352">
    <property type="entry name" value="THIOREDOXIN_2"/>
    <property type="match status" value="1"/>
</dbReference>
<dbReference type="Gene3D" id="3.40.30.10">
    <property type="entry name" value="Glutaredoxin"/>
    <property type="match status" value="1"/>
</dbReference>
<keyword evidence="2" id="KW-1015">Disulfide bond</keyword>
<dbReference type="Pfam" id="PF00085">
    <property type="entry name" value="Thioredoxin"/>
    <property type="match status" value="1"/>
</dbReference>
<evidence type="ECO:0000313" key="5">
    <source>
        <dbReference type="EMBL" id="KAL1542418.1"/>
    </source>
</evidence>
<keyword evidence="6" id="KW-1185">Reference proteome</keyword>
<evidence type="ECO:0000256" key="2">
    <source>
        <dbReference type="ARBA" id="ARBA00023157"/>
    </source>
</evidence>
<name>A0ABD1GH94_SALDI</name>
<proteinExistence type="predicted"/>
<gene>
    <name evidence="5" type="primary">WCRKC2</name>
    <name evidence="5" type="ORF">AAHA92_26517</name>
</gene>
<comment type="caution">
    <text evidence="5">The sequence shown here is derived from an EMBL/GenBank/DDBJ whole genome shotgun (WGS) entry which is preliminary data.</text>
</comment>
<dbReference type="PANTHER" id="PTHR47192:SF4">
    <property type="entry name" value="THIOREDOXIN-LIKE 3-2, CHLOROPLASTIC"/>
    <property type="match status" value="1"/>
</dbReference>
<accession>A0ABD1GH94</accession>
<evidence type="ECO:0000259" key="4">
    <source>
        <dbReference type="PROSITE" id="PS51352"/>
    </source>
</evidence>
<dbReference type="SUPFAM" id="SSF52833">
    <property type="entry name" value="Thioredoxin-like"/>
    <property type="match status" value="1"/>
</dbReference>
<protein>
    <submittedName>
        <fullName evidence="5">Thioredoxin-like 3-2, chloroplastic</fullName>
    </submittedName>
</protein>
<dbReference type="InterPro" id="IPR044253">
    <property type="entry name" value="WCRKC1/2"/>
</dbReference>
<dbReference type="InterPro" id="IPR013766">
    <property type="entry name" value="Thioredoxin_domain"/>
</dbReference>
<evidence type="ECO:0000313" key="6">
    <source>
        <dbReference type="Proteomes" id="UP001567538"/>
    </source>
</evidence>
<keyword evidence="3" id="KW-0676">Redox-active center</keyword>
<dbReference type="InterPro" id="IPR036249">
    <property type="entry name" value="Thioredoxin-like_sf"/>
</dbReference>
<sequence length="190" mass="21421">MKISPSVETQCSRIPPCCFIDSSRKFNFSDGGANSASRSCSFRQLKGRRLAISCNINESGPISQQNLQISPLSMELVPISSESHFDRVVAEAQHLDESVVVLWMASWCRKCIFLKPKLEKLAADYHPRIRFYSVDVNSVPHKLVVRAEVTKMPTIQLWRDGKKQAEVNGGHKAYLVVNEVREIIEDEISS</sequence>
<reference evidence="5 6" key="1">
    <citation type="submission" date="2024-06" db="EMBL/GenBank/DDBJ databases">
        <title>A chromosome level genome sequence of Diviner's sage (Salvia divinorum).</title>
        <authorList>
            <person name="Ford S.A."/>
            <person name="Ro D.-K."/>
            <person name="Ness R.W."/>
            <person name="Phillips M.A."/>
        </authorList>
    </citation>
    <scope>NUCLEOTIDE SEQUENCE [LARGE SCALE GENOMIC DNA]</scope>
    <source>
        <strain evidence="5">SAF-2024a</strain>
        <tissue evidence="5">Leaf</tissue>
    </source>
</reference>
<keyword evidence="1" id="KW-0813">Transport</keyword>